<dbReference type="Proteomes" id="UP000485058">
    <property type="component" value="Unassembled WGS sequence"/>
</dbReference>
<reference evidence="2 3" key="1">
    <citation type="submission" date="2020-02" db="EMBL/GenBank/DDBJ databases">
        <title>Draft genome sequence of Haematococcus lacustris strain NIES-144.</title>
        <authorList>
            <person name="Morimoto D."/>
            <person name="Nakagawa S."/>
            <person name="Yoshida T."/>
            <person name="Sawayama S."/>
        </authorList>
    </citation>
    <scope>NUCLEOTIDE SEQUENCE [LARGE SCALE GENOMIC DNA]</scope>
    <source>
        <strain evidence="2 3">NIES-144</strain>
    </source>
</reference>
<dbReference type="GO" id="GO:0003729">
    <property type="term" value="F:mRNA binding"/>
    <property type="evidence" value="ECO:0007669"/>
    <property type="project" value="TreeGrafter"/>
</dbReference>
<evidence type="ECO:0000256" key="1">
    <source>
        <dbReference type="SAM" id="SignalP"/>
    </source>
</evidence>
<dbReference type="Gene3D" id="1.25.40.180">
    <property type="match status" value="1"/>
</dbReference>
<keyword evidence="3" id="KW-1185">Reference proteome</keyword>
<gene>
    <name evidence="2" type="ORF">HaLaN_20762</name>
</gene>
<dbReference type="GO" id="GO:0005634">
    <property type="term" value="C:nucleus"/>
    <property type="evidence" value="ECO:0007669"/>
    <property type="project" value="TreeGrafter"/>
</dbReference>
<sequence length="121" mass="12905">PAEHDAARLLLRWLASLPPVSLLHASEVAGLLQALVQRALDVSKQGVDPSGHSWQPWSDWLVGSVLAALPWAGAELSVACPAEWAALSGLVEAYLAARPIQFSEELRPFTAATREGDMAAQ</sequence>
<proteinExistence type="predicted"/>
<organism evidence="2 3">
    <name type="scientific">Haematococcus lacustris</name>
    <name type="common">Green alga</name>
    <name type="synonym">Haematococcus pluvialis</name>
    <dbReference type="NCBI Taxonomy" id="44745"/>
    <lineage>
        <taxon>Eukaryota</taxon>
        <taxon>Viridiplantae</taxon>
        <taxon>Chlorophyta</taxon>
        <taxon>core chlorophytes</taxon>
        <taxon>Chlorophyceae</taxon>
        <taxon>CS clade</taxon>
        <taxon>Chlamydomonadales</taxon>
        <taxon>Haematococcaceae</taxon>
        <taxon>Haematococcus</taxon>
    </lineage>
</organism>
<comment type="caution">
    <text evidence="2">The sequence shown here is derived from an EMBL/GenBank/DDBJ whole genome shotgun (WGS) entry which is preliminary data.</text>
</comment>
<dbReference type="GO" id="GO:0000339">
    <property type="term" value="F:RNA cap binding"/>
    <property type="evidence" value="ECO:0007669"/>
    <property type="project" value="InterPro"/>
</dbReference>
<protein>
    <submittedName>
        <fullName evidence="2">MIF4G domain-containing protein</fullName>
    </submittedName>
</protein>
<evidence type="ECO:0000313" key="3">
    <source>
        <dbReference type="Proteomes" id="UP000485058"/>
    </source>
</evidence>
<feature type="chain" id="PRO_5025577156" evidence="1">
    <location>
        <begin position="26"/>
        <end position="121"/>
    </location>
</feature>
<dbReference type="InterPro" id="IPR016024">
    <property type="entry name" value="ARM-type_fold"/>
</dbReference>
<dbReference type="EMBL" id="BLLF01002210">
    <property type="protein sequence ID" value="GFH23184.1"/>
    <property type="molecule type" value="Genomic_DNA"/>
</dbReference>
<accession>A0A699ZWY2</accession>
<dbReference type="SUPFAM" id="SSF48371">
    <property type="entry name" value="ARM repeat"/>
    <property type="match status" value="1"/>
</dbReference>
<evidence type="ECO:0000313" key="2">
    <source>
        <dbReference type="EMBL" id="GFH23184.1"/>
    </source>
</evidence>
<dbReference type="InterPro" id="IPR027159">
    <property type="entry name" value="CBP80"/>
</dbReference>
<feature type="signal peptide" evidence="1">
    <location>
        <begin position="1"/>
        <end position="25"/>
    </location>
</feature>
<dbReference type="AlphaFoldDB" id="A0A699ZWY2"/>
<dbReference type="GO" id="GO:0000184">
    <property type="term" value="P:nuclear-transcribed mRNA catabolic process, nonsense-mediated decay"/>
    <property type="evidence" value="ECO:0007669"/>
    <property type="project" value="TreeGrafter"/>
</dbReference>
<keyword evidence="1" id="KW-0732">Signal</keyword>
<dbReference type="GO" id="GO:0005846">
    <property type="term" value="C:nuclear cap binding complex"/>
    <property type="evidence" value="ECO:0007669"/>
    <property type="project" value="InterPro"/>
</dbReference>
<feature type="non-terminal residue" evidence="2">
    <location>
        <position position="1"/>
    </location>
</feature>
<dbReference type="PANTHER" id="PTHR12412">
    <property type="entry name" value="CAP BINDING PROTEIN"/>
    <property type="match status" value="1"/>
</dbReference>
<dbReference type="GO" id="GO:0006406">
    <property type="term" value="P:mRNA export from nucleus"/>
    <property type="evidence" value="ECO:0007669"/>
    <property type="project" value="InterPro"/>
</dbReference>
<name>A0A699ZWY2_HAELA</name>
<dbReference type="PANTHER" id="PTHR12412:SF2">
    <property type="entry name" value="NUCLEAR CAP-BINDING PROTEIN SUBUNIT 1"/>
    <property type="match status" value="1"/>
</dbReference>